<dbReference type="InterPro" id="IPR044894">
    <property type="entry name" value="TubC_N_sf"/>
</dbReference>
<dbReference type="GO" id="GO:0044550">
    <property type="term" value="P:secondary metabolite biosynthetic process"/>
    <property type="evidence" value="ECO:0007669"/>
    <property type="project" value="TreeGrafter"/>
</dbReference>
<evidence type="ECO:0000313" key="6">
    <source>
        <dbReference type="Proteomes" id="UP000180253"/>
    </source>
</evidence>
<dbReference type="PANTHER" id="PTHR45527">
    <property type="entry name" value="NONRIBOSOMAL PEPTIDE SYNTHETASE"/>
    <property type="match status" value="1"/>
</dbReference>
<dbReference type="GO" id="GO:0003824">
    <property type="term" value="F:catalytic activity"/>
    <property type="evidence" value="ECO:0007669"/>
    <property type="project" value="InterPro"/>
</dbReference>
<name>A0A1S1N5R5_9GAMM</name>
<evidence type="ECO:0000256" key="3">
    <source>
        <dbReference type="ARBA" id="ARBA00022553"/>
    </source>
</evidence>
<dbReference type="FunFam" id="3.30.300.30:FF:000015">
    <property type="entry name" value="Nonribosomal peptide synthase SidD"/>
    <property type="match status" value="1"/>
</dbReference>
<dbReference type="EMBL" id="MNAN01000026">
    <property type="protein sequence ID" value="OHU96487.1"/>
    <property type="molecule type" value="Genomic_DNA"/>
</dbReference>
<dbReference type="Gene3D" id="1.10.10.1830">
    <property type="entry name" value="Non-ribosomal peptide synthase, adenylation domain"/>
    <property type="match status" value="1"/>
</dbReference>
<dbReference type="SUPFAM" id="SSF56801">
    <property type="entry name" value="Acetyl-CoA synthetase-like"/>
    <property type="match status" value="3"/>
</dbReference>
<feature type="domain" description="Carrier" evidence="4">
    <location>
        <begin position="1032"/>
        <end position="1107"/>
    </location>
</feature>
<dbReference type="InterPro" id="IPR041464">
    <property type="entry name" value="TubC_N"/>
</dbReference>
<dbReference type="Gene3D" id="3.30.300.30">
    <property type="match status" value="3"/>
</dbReference>
<dbReference type="InterPro" id="IPR045851">
    <property type="entry name" value="AMP-bd_C_sf"/>
</dbReference>
<dbReference type="SMART" id="SM00823">
    <property type="entry name" value="PKS_PP"/>
    <property type="match status" value="3"/>
</dbReference>
<feature type="domain" description="Carrier" evidence="4">
    <location>
        <begin position="2120"/>
        <end position="2195"/>
    </location>
</feature>
<dbReference type="Pfam" id="PF18563">
    <property type="entry name" value="TubC_N"/>
    <property type="match status" value="1"/>
</dbReference>
<dbReference type="PROSITE" id="PS00455">
    <property type="entry name" value="AMP_BINDING"/>
    <property type="match status" value="3"/>
</dbReference>
<dbReference type="Gene3D" id="3.40.50.12780">
    <property type="entry name" value="N-terminal domain of ligase-like"/>
    <property type="match status" value="1"/>
</dbReference>
<dbReference type="InterPro" id="IPR020806">
    <property type="entry name" value="PKS_PP-bd"/>
</dbReference>
<dbReference type="GO" id="GO:0043041">
    <property type="term" value="P:amino acid activation for nonribosomal peptide biosynthetic process"/>
    <property type="evidence" value="ECO:0007669"/>
    <property type="project" value="TreeGrafter"/>
</dbReference>
<dbReference type="InterPro" id="IPR036736">
    <property type="entry name" value="ACP-like_sf"/>
</dbReference>
<reference evidence="5 6" key="1">
    <citation type="submission" date="2016-10" db="EMBL/GenBank/DDBJ databases">
        <title>Pseudoalteromonas amylolytica sp. nov., isolated from the surface seawater.</title>
        <authorList>
            <person name="Wu Y.-H."/>
            <person name="Cheng H."/>
            <person name="Jin X.-B."/>
            <person name="Wang C.-S."/>
            <person name="Xu X.-W."/>
        </authorList>
    </citation>
    <scope>NUCLEOTIDE SEQUENCE [LARGE SCALE GENOMIC DNA]</scope>
    <source>
        <strain evidence="5 6">JCM 12483</strain>
    </source>
</reference>
<evidence type="ECO:0000259" key="4">
    <source>
        <dbReference type="PROSITE" id="PS50075"/>
    </source>
</evidence>
<dbReference type="SUPFAM" id="SSF52777">
    <property type="entry name" value="CoA-dependent acyltransferases"/>
    <property type="match status" value="6"/>
</dbReference>
<dbReference type="FunFam" id="3.40.50.980:FF:000001">
    <property type="entry name" value="Non-ribosomal peptide synthetase"/>
    <property type="match status" value="1"/>
</dbReference>
<dbReference type="STRING" id="327939.BIW53_03935"/>
<dbReference type="Gene3D" id="3.30.559.10">
    <property type="entry name" value="Chloramphenicol acetyltransferase-like domain"/>
    <property type="match status" value="3"/>
</dbReference>
<dbReference type="PROSITE" id="PS00012">
    <property type="entry name" value="PHOSPHOPANTETHEINE"/>
    <property type="match status" value="2"/>
</dbReference>
<dbReference type="InterPro" id="IPR020845">
    <property type="entry name" value="AMP-binding_CS"/>
</dbReference>
<keyword evidence="3" id="KW-0597">Phosphoprotein</keyword>
<keyword evidence="2" id="KW-0596">Phosphopantetheine</keyword>
<dbReference type="GO" id="GO:0005737">
    <property type="term" value="C:cytoplasm"/>
    <property type="evidence" value="ECO:0007669"/>
    <property type="project" value="TreeGrafter"/>
</dbReference>
<dbReference type="InterPro" id="IPR025110">
    <property type="entry name" value="AMP-bd_C"/>
</dbReference>
<protein>
    <recommendedName>
        <fullName evidence="4">Carrier domain-containing protein</fullName>
    </recommendedName>
</protein>
<dbReference type="Gene3D" id="3.40.50.980">
    <property type="match status" value="4"/>
</dbReference>
<evidence type="ECO:0000256" key="1">
    <source>
        <dbReference type="ARBA" id="ARBA00001957"/>
    </source>
</evidence>
<evidence type="ECO:0000256" key="2">
    <source>
        <dbReference type="ARBA" id="ARBA00022450"/>
    </source>
</evidence>
<dbReference type="PANTHER" id="PTHR45527:SF1">
    <property type="entry name" value="FATTY ACID SYNTHASE"/>
    <property type="match status" value="1"/>
</dbReference>
<dbReference type="Pfam" id="PF00550">
    <property type="entry name" value="PP-binding"/>
    <property type="match status" value="3"/>
</dbReference>
<dbReference type="Pfam" id="PF00501">
    <property type="entry name" value="AMP-binding"/>
    <property type="match status" value="3"/>
</dbReference>
<dbReference type="InterPro" id="IPR010071">
    <property type="entry name" value="AA_adenyl_dom"/>
</dbReference>
<dbReference type="CDD" id="cd19531">
    <property type="entry name" value="LCL_NRPS-like"/>
    <property type="match status" value="3"/>
</dbReference>
<dbReference type="NCBIfam" id="NF003417">
    <property type="entry name" value="PRK04813.1"/>
    <property type="match status" value="3"/>
</dbReference>
<keyword evidence="6" id="KW-1185">Reference proteome</keyword>
<dbReference type="FunFam" id="1.10.1200.10:FF:000005">
    <property type="entry name" value="Nonribosomal peptide synthetase 1"/>
    <property type="match status" value="2"/>
</dbReference>
<dbReference type="Gene3D" id="3.30.559.30">
    <property type="entry name" value="Nonribosomal peptide synthetase, condensation domain"/>
    <property type="match status" value="3"/>
</dbReference>
<dbReference type="GO" id="GO:0031177">
    <property type="term" value="F:phosphopantetheine binding"/>
    <property type="evidence" value="ECO:0007669"/>
    <property type="project" value="InterPro"/>
</dbReference>
<dbReference type="CDD" id="cd05930">
    <property type="entry name" value="A_NRPS"/>
    <property type="match status" value="3"/>
</dbReference>
<organism evidence="5 6">
    <name type="scientific">Pseudoalteromonas byunsanensis</name>
    <dbReference type="NCBI Taxonomy" id="327939"/>
    <lineage>
        <taxon>Bacteria</taxon>
        <taxon>Pseudomonadati</taxon>
        <taxon>Pseudomonadota</taxon>
        <taxon>Gammaproteobacteria</taxon>
        <taxon>Alteromonadales</taxon>
        <taxon>Pseudoalteromonadaceae</taxon>
        <taxon>Pseudoalteromonas</taxon>
    </lineage>
</organism>
<dbReference type="InterPro" id="IPR023213">
    <property type="entry name" value="CAT-like_dom_sf"/>
</dbReference>
<evidence type="ECO:0000313" key="5">
    <source>
        <dbReference type="EMBL" id="OHU96487.1"/>
    </source>
</evidence>
<dbReference type="Pfam" id="PF00668">
    <property type="entry name" value="Condensation"/>
    <property type="match status" value="3"/>
</dbReference>
<gene>
    <name evidence="5" type="ORF">BIW53_03935</name>
</gene>
<dbReference type="Gene3D" id="2.30.38.10">
    <property type="entry name" value="Luciferase, Domain 3"/>
    <property type="match status" value="2"/>
</dbReference>
<proteinExistence type="predicted"/>
<comment type="caution">
    <text evidence="5">The sequence shown here is derived from an EMBL/GenBank/DDBJ whole genome shotgun (WGS) entry which is preliminary data.</text>
</comment>
<feature type="domain" description="Carrier" evidence="4">
    <location>
        <begin position="3208"/>
        <end position="3283"/>
    </location>
</feature>
<dbReference type="InterPro" id="IPR009081">
    <property type="entry name" value="PP-bd_ACP"/>
</dbReference>
<comment type="cofactor">
    <cofactor evidence="1">
        <name>pantetheine 4'-phosphate</name>
        <dbReference type="ChEBI" id="CHEBI:47942"/>
    </cofactor>
</comment>
<accession>A0A1S1N5R5</accession>
<dbReference type="Proteomes" id="UP000180253">
    <property type="component" value="Unassembled WGS sequence"/>
</dbReference>
<dbReference type="Gene3D" id="1.10.1200.10">
    <property type="entry name" value="ACP-like"/>
    <property type="match status" value="3"/>
</dbReference>
<dbReference type="InterPro" id="IPR000873">
    <property type="entry name" value="AMP-dep_synth/lig_dom"/>
</dbReference>
<dbReference type="PROSITE" id="PS50075">
    <property type="entry name" value="CARRIER"/>
    <property type="match status" value="3"/>
</dbReference>
<sequence length="3303" mass="368308">MMDNSVIQNLLAELDGLGIYVYLQDGKLKLRTKLASVPSEQLARIKAQKDQLIAYMQQHNKKQGRLSCAQQRIWFISQYEEQSNAYNMAGVVKLSEPVAVHQVQRAIDNLLKRHEVLRSNFMFDDQGAIQRVNELPVFTLQTQHIIKSETKPDIIKRLDKELKYCFDLEHDLLLRATLFVDESAQQGQWLYVAMHHIVADGWSVGLFIQALLNELKEQSEEINTNPLQYLDYVHWEQQYQASDEYQNQLNYWCEQLTDIDFFELPTSYPRTASKSYHGSTHHFNIDKQRLEAFNKQCNALEVTQFVGLLSVFYALLHRYSQKLDITLGVPVLNRSMAEFESMIGCFINTLPLRVKCDESATFLTLTNQVKETVKHGLANQNVAVEDIIRSLDLAKSSAHSALFQVLFNYNGVALDTLSCGDLSAQLFPVDNHSAKFDLTLNISQTESGLAANIDYCDSLFDAQLINDLSDDFVALVTAFHEQTDGQITQLQLPSLSRVTQLLDNHRQTGCYSALEAILAHAQSQPEKIALLEEGTTPQQLSFAELDRQSAQVAYSIGIQSQFAGNGPIALLVPRTINSVVAMLAVLRSGHAYLPIEHGTPVSRIIEMLQQAQCNNLIVIDGLSLCDADLAALNNAQINNHRFGQLCEGDIASSEVVHVDKSDCAYVMFTSGSTGTPKGVMISHHALNSYVAGVSEVLDLSSQTRSAVVTGLATDLCLTGLYPVLAHGGCVALIAPNSEYPEPKQIVSELCLSKANFIKITPSFANELLPQIAELEHKPTIEQWVLGGEALTDKLVTQIKSNFPKACIVNHYGPTETCVGVTCNKLMSSSTPNWGSFSIGKPLCHVEVKILNDRQQCVPVGMPGELYIGGQSVALGYINAPQLSEKSFITLENNKRFYRSGDRVRLNQMGEIEYLGRLDNQPKVRGYRVDLTDIEAKLNALPEVKAAAVVCQSNNDQTSLIAHVVAQHSVLSAKQQQHSIKSALKLYLPEPMIPNVIVVHEQLPMLANGKIDRNQLLQHKAPLVLEDSEANSFAKTPLQNELVSLFRQIVGNENIGIHDDFFAIGGHSLLAMRLLNQIRGKLGCILSLKEIFANPTVAELAHIIELQSHQNNFLPEALAQHSLFGEHPMSFSQQRLWFVAQMQGHSSQYNLQGVFKLTGQLDINALTQAFSHVVQQQSILRFNYRMGQQGQAVQYLNDEHEFNIIHHDLSIYDVNKQASEQEKAVLCDYQHSFDLESDLMLRVTLLKLSEQQHTLIVTMHHIVSDGWSIDLLCRYLSQAYQSIRSGEPISQAPQYSYIDYVYWQRDQQATSGAHRDLDYWRAQLSNAPKVHELPTDRDRSNKVIEGGALYCQRLPNALTQQLREFVKSSGHTLFVTLQTVFAMWLSRVSNQHIVVMGTPVSGRARTEFESIIGNFINTLVLNSEFDAHTTFEQALSRSKVTLNEALKHQQLPFDALVDALAGERNLAIHPLMQIVFRVNNQVNEALELDALQVNIYDTQVRSAKLDLEVSVIDDGNSMVMEWLYDTALWDNNSIVSFFEQYCHVLAQCIANQTCQIKQLELCSPANQQQLLAYAQTLEVDSQEQYWHQRFSAQAKVQPNAIAVREGELTLSYEQLDKLSNQLAQCLVEMAFEPQSRIGILLPSCAQMVVAVLAILKAQHIYVPLHKDIPAKGLAEIVDDADMVMILAFSEETEKLIDSGTDFLLLDDIFDDESNFSAYSEAALDTGLEALAVTAQQDTLCYIIYTSGSTGKPKGVAITHTNLNGYLQHACDHYLSATSLRGSVISTPLAFDATVTSLIPMLICGGGVELLKEGPEQLSLLVSSIFSSLENKLFKLTPAHLRIVLALSARLEPCDKEHTLVIGGEALSADLLLALRAKLPRCRWVNEYGPTETTVGSSVYIIDPDSNVEHLMKAQDVPIGLPIAQAGMLVVDQYDHIAPINVEGELLISGSVLSPGYINREQLNSEKFVVLTLPTSNGSVVKQRFYRTGDKVRWQADSGAAPSYLRYCGRQDNVVKLRGYRIDIGAICHHLLAIPEIIDCAVTLDDVQGQLCAHYVSASNCLDSEQRYKQHLAEFLPSYMVPSQFHRLDALPLTSNAKVDENALKESLKRASSQVSERIELTSLSPLQAYLLQLFREILKRDDVGLHDNFFELGGHSLLAIRLISHIRDEKQLDVTLEQLFKTPSISALAQALEHSAKIAPLDGIVQVGRTQRLPLSYAQQRLWLIEQVQQGSMQYHMPASFEFNGQLDVSAFEQALLAIIKRHEVLRSIILPGSSGEQPEQLVNDHFSVPLQIVDLSSLDKQGQEERWHELMTQATLKPFDLSSDLLIRVLLVRLGTQRHKVHFNMHHIASDGWSMAILLKEFIAFYRHFSKESGYQLAMRYLQSLPVQYADFAHWQRQDKHQQSIAQSLSYWQSHLQDYPPLHQLPLDYPRPALQQLSGDTFIQYLSIEQLEAIKHQCTRQGVTLFMWLHSVFSLTVMRFSQTSDVMTGSPVAGREHAELADLIGFFVNTLVIRARADEHMSFVEFLTQQKQVVLDAFKHQAVPFEQLVETLNPERDLGHQPLFQILFALQNNEVVDFSLPALDIEQLPDDGHTMKFDLEVNAMESAAGISLQWNFATSLFKKSSIKLMANAFNVMINALLENPERSLDAIPVMSAEQQTELLQVHTHQRAIKDNTTLLARFDDVATRSGHSTAVIAADNTQLSYSALQHQARQLAAYIKAQGVNKGDNIAICLPASSEMVVAMLAVWQLGCTYVPIDPKLPSQRIQFILQDCQARALIVDKTSIGLVTQTEHLLIVAVDDAKCWQETPTVDVKPNINPDAPAYVIYTSGTTGQPKGVAISHNNLALYLAHVQDNYLNEALAYSIVSTPLAFDATVTSIWGALLHGLSIKVVKDDDTLIETLSSELFSQPAKLFKLTPAHLQGILSICADKEALSEHTVVVGGEALATKMLEQLGRRLPNVLWVNEYGPTETTVGTCVYFARKEQIQTLVARAEHSVPIGRAIANTQLVVLDAKQSLVPLGVVGELYIAGKNLANGYLGQAELSGQKFVSLSLSANSEAQLYYKTGDKVRWLTDDAGKADQLQFYGRTDHQVKLRGYRIELGEINHFLNKLPNIKEAAVALNSDSSNLEAYIVLTSDAVHLSDKRTFVLSASESEPLLTQLAEHLPTYMLPQKFVVLEKLPLTNNGKVDLKALQKIANSTAICTENVAPRNEFEQTLQRIFAELLNVENLGITDNFFALGGHSLLATQCAALVKEQLEIDMPVRVLFERPTIAAISQWYAIYQAVSKATPSDSQSDTSQEMFL</sequence>
<dbReference type="SUPFAM" id="SSF47336">
    <property type="entry name" value="ACP-like"/>
    <property type="match status" value="3"/>
</dbReference>
<dbReference type="NCBIfam" id="TIGR01733">
    <property type="entry name" value="AA-adenyl-dom"/>
    <property type="match status" value="2"/>
</dbReference>
<dbReference type="InterPro" id="IPR042099">
    <property type="entry name" value="ANL_N_sf"/>
</dbReference>
<dbReference type="InterPro" id="IPR001242">
    <property type="entry name" value="Condensation_dom"/>
</dbReference>
<dbReference type="Pfam" id="PF13193">
    <property type="entry name" value="AMP-binding_C"/>
    <property type="match status" value="2"/>
</dbReference>
<dbReference type="InterPro" id="IPR006162">
    <property type="entry name" value="Ppantetheine_attach_site"/>
</dbReference>